<keyword evidence="2" id="KW-1185">Reference proteome</keyword>
<dbReference type="EMBL" id="KQ964263">
    <property type="protein sequence ID" value="KXJ87204.1"/>
    <property type="molecule type" value="Genomic_DNA"/>
</dbReference>
<dbReference type="Pfam" id="PF11578">
    <property type="entry name" value="DUF3237"/>
    <property type="match status" value="1"/>
</dbReference>
<protein>
    <submittedName>
        <fullName evidence="1">Uncharacterized protein</fullName>
    </submittedName>
</protein>
<proteinExistence type="predicted"/>
<dbReference type="Proteomes" id="UP000070501">
    <property type="component" value="Unassembled WGS sequence"/>
</dbReference>
<reference evidence="2" key="1">
    <citation type="submission" date="2016-02" db="EMBL/GenBank/DDBJ databases">
        <title>Draft genome sequence of Microdochium bolleyi, a fungal endophyte of beachgrass.</title>
        <authorList>
            <consortium name="DOE Joint Genome Institute"/>
            <person name="David A.S."/>
            <person name="May G."/>
            <person name="Haridas S."/>
            <person name="Lim J."/>
            <person name="Wang M."/>
            <person name="Labutti K."/>
            <person name="Lipzen A."/>
            <person name="Barry K."/>
            <person name="Grigoriev I.V."/>
        </authorList>
    </citation>
    <scope>NUCLEOTIDE SEQUENCE [LARGE SCALE GENOMIC DNA]</scope>
    <source>
        <strain evidence="2">J235TASD1</strain>
    </source>
</reference>
<evidence type="ECO:0000313" key="2">
    <source>
        <dbReference type="Proteomes" id="UP000070501"/>
    </source>
</evidence>
<accession>A0A136IQM3</accession>
<evidence type="ECO:0000313" key="1">
    <source>
        <dbReference type="EMBL" id="KXJ87204.1"/>
    </source>
</evidence>
<name>A0A136IQM3_9PEZI</name>
<organism evidence="1 2">
    <name type="scientific">Microdochium bolleyi</name>
    <dbReference type="NCBI Taxonomy" id="196109"/>
    <lineage>
        <taxon>Eukaryota</taxon>
        <taxon>Fungi</taxon>
        <taxon>Dikarya</taxon>
        <taxon>Ascomycota</taxon>
        <taxon>Pezizomycotina</taxon>
        <taxon>Sordariomycetes</taxon>
        <taxon>Xylariomycetidae</taxon>
        <taxon>Xylariales</taxon>
        <taxon>Microdochiaceae</taxon>
        <taxon>Microdochium</taxon>
    </lineage>
</organism>
<gene>
    <name evidence="1" type="ORF">Micbo1qcDRAFT_179096</name>
</gene>
<dbReference type="InParanoid" id="A0A136IQM3"/>
<dbReference type="Gene3D" id="2.40.160.20">
    <property type="match status" value="1"/>
</dbReference>
<dbReference type="AlphaFoldDB" id="A0A136IQM3"/>
<dbReference type="OrthoDB" id="2544694at2759"/>
<sequence>MIAKADPNFAALEPAIKVTINVGSFHDLGVTHTGSRLNVIESTGGVIETIPGFEPAFKATYKFGGDWLAFDPSGEYARLNLQAVAHTDEGAVLSTNLSGIITMADDVKKIFMNAPDKATVPYGRSSGAWTFITSDPKLKVLEDSQFVGVGRLKVTEDGNLVVENNVSKVVKLDE</sequence>